<sequence>MRLIYLLIAVFLCWFSAQAQTQPVQISDPGGTGGNYGSVSYYDPSKVGQKNTTVLTYADVEGTPFWNEKWYPAVLVLKGGNSVKLQNVKLNIYTSDVLYIDNKGTELEAIAGIVQKVIFFSEKDTSKVFAKFEAFPDTKIKNGYAFYRVLADGKYKLLELQRALIRTVPLNELEAKKTASSFYTTSNYAIAVDNIVSPLRALNSANITAMVNPDKEAEQWIKDNKLNLRKETDAVTFFQYLNLLKK</sequence>
<dbReference type="RefSeq" id="WP_379012558.1">
    <property type="nucleotide sequence ID" value="NZ_JBHSDC010000003.1"/>
</dbReference>
<evidence type="ECO:0000313" key="3">
    <source>
        <dbReference type="Proteomes" id="UP001595906"/>
    </source>
</evidence>
<protein>
    <submittedName>
        <fullName evidence="2">Uncharacterized protein</fullName>
    </submittedName>
</protein>
<evidence type="ECO:0000313" key="2">
    <source>
        <dbReference type="EMBL" id="MFC4231171.1"/>
    </source>
</evidence>
<name>A0ABV8PV06_9BACT</name>
<accession>A0ABV8PV06</accession>
<keyword evidence="1" id="KW-0732">Signal</keyword>
<comment type="caution">
    <text evidence="2">The sequence shown here is derived from an EMBL/GenBank/DDBJ whole genome shotgun (WGS) entry which is preliminary data.</text>
</comment>
<proteinExistence type="predicted"/>
<feature type="signal peptide" evidence="1">
    <location>
        <begin position="1"/>
        <end position="19"/>
    </location>
</feature>
<evidence type="ECO:0000256" key="1">
    <source>
        <dbReference type="SAM" id="SignalP"/>
    </source>
</evidence>
<dbReference type="Proteomes" id="UP001595906">
    <property type="component" value="Unassembled WGS sequence"/>
</dbReference>
<keyword evidence="3" id="KW-1185">Reference proteome</keyword>
<dbReference type="EMBL" id="JBHSDC010000003">
    <property type="protein sequence ID" value="MFC4231171.1"/>
    <property type="molecule type" value="Genomic_DNA"/>
</dbReference>
<feature type="chain" id="PRO_5046791717" evidence="1">
    <location>
        <begin position="20"/>
        <end position="246"/>
    </location>
</feature>
<reference evidence="3" key="1">
    <citation type="journal article" date="2019" name="Int. J. Syst. Evol. Microbiol.">
        <title>The Global Catalogue of Microorganisms (GCM) 10K type strain sequencing project: providing services to taxonomists for standard genome sequencing and annotation.</title>
        <authorList>
            <consortium name="The Broad Institute Genomics Platform"/>
            <consortium name="The Broad Institute Genome Sequencing Center for Infectious Disease"/>
            <person name="Wu L."/>
            <person name="Ma J."/>
        </authorList>
    </citation>
    <scope>NUCLEOTIDE SEQUENCE [LARGE SCALE GENOMIC DNA]</scope>
    <source>
        <strain evidence="3">CECT 8010</strain>
    </source>
</reference>
<organism evidence="2 3">
    <name type="scientific">Parasediminibacterium paludis</name>
    <dbReference type="NCBI Taxonomy" id="908966"/>
    <lineage>
        <taxon>Bacteria</taxon>
        <taxon>Pseudomonadati</taxon>
        <taxon>Bacteroidota</taxon>
        <taxon>Chitinophagia</taxon>
        <taxon>Chitinophagales</taxon>
        <taxon>Chitinophagaceae</taxon>
        <taxon>Parasediminibacterium</taxon>
    </lineage>
</organism>
<gene>
    <name evidence="2" type="ORF">ACFOW1_04675</name>
</gene>